<protein>
    <submittedName>
        <fullName evidence="2">Alkylhydroperoxidase family enzyme</fullName>
    </submittedName>
</protein>
<dbReference type="PANTHER" id="PTHR34846:SF11">
    <property type="entry name" value="4-CARBOXYMUCONOLACTONE DECARBOXYLASE FAMILY PROTEIN (AFU_ORTHOLOGUE AFUA_6G11590)"/>
    <property type="match status" value="1"/>
</dbReference>
<dbReference type="Pfam" id="PF02627">
    <property type="entry name" value="CMD"/>
    <property type="match status" value="1"/>
</dbReference>
<evidence type="ECO:0000313" key="3">
    <source>
        <dbReference type="Proteomes" id="UP000764837"/>
    </source>
</evidence>
<evidence type="ECO:0000313" key="2">
    <source>
        <dbReference type="EMBL" id="MBM7489458.1"/>
    </source>
</evidence>
<feature type="domain" description="Carboxymuconolactone decarboxylase-like" evidence="1">
    <location>
        <begin position="56"/>
        <end position="113"/>
    </location>
</feature>
<dbReference type="InterPro" id="IPR029032">
    <property type="entry name" value="AhpD-like"/>
</dbReference>
<keyword evidence="3" id="KW-1185">Reference proteome</keyword>
<dbReference type="Gene3D" id="1.20.1290.10">
    <property type="entry name" value="AhpD-like"/>
    <property type="match status" value="1"/>
</dbReference>
<evidence type="ECO:0000259" key="1">
    <source>
        <dbReference type="Pfam" id="PF02627"/>
    </source>
</evidence>
<dbReference type="EMBL" id="JAFBBP010000001">
    <property type="protein sequence ID" value="MBM7489458.1"/>
    <property type="molecule type" value="Genomic_DNA"/>
</dbReference>
<organism evidence="2 3">
    <name type="scientific">Micromonospora luteifusca</name>
    <dbReference type="NCBI Taxonomy" id="709860"/>
    <lineage>
        <taxon>Bacteria</taxon>
        <taxon>Bacillati</taxon>
        <taxon>Actinomycetota</taxon>
        <taxon>Actinomycetes</taxon>
        <taxon>Micromonosporales</taxon>
        <taxon>Micromonosporaceae</taxon>
        <taxon>Micromonospora</taxon>
    </lineage>
</organism>
<dbReference type="InterPro" id="IPR003779">
    <property type="entry name" value="CMD-like"/>
</dbReference>
<proteinExistence type="predicted"/>
<dbReference type="PANTHER" id="PTHR34846">
    <property type="entry name" value="4-CARBOXYMUCONOLACTONE DECARBOXYLASE FAMILY PROTEIN (AFU_ORTHOLOGUE AFUA_6G11590)"/>
    <property type="match status" value="1"/>
</dbReference>
<accession>A0ABS2LNK9</accession>
<comment type="caution">
    <text evidence="2">The sequence shown here is derived from an EMBL/GenBank/DDBJ whole genome shotgun (WGS) entry which is preliminary data.</text>
</comment>
<dbReference type="SUPFAM" id="SSF69118">
    <property type="entry name" value="AhpD-like"/>
    <property type="match status" value="1"/>
</dbReference>
<gene>
    <name evidence="2" type="ORF">JOD64_000680</name>
</gene>
<name>A0ABS2LNK9_9ACTN</name>
<reference evidence="2 3" key="1">
    <citation type="submission" date="2021-01" db="EMBL/GenBank/DDBJ databases">
        <title>Sequencing the genomes of 1000 actinobacteria strains.</title>
        <authorList>
            <person name="Klenk H.-P."/>
        </authorList>
    </citation>
    <scope>NUCLEOTIDE SEQUENCE [LARGE SCALE GENOMIC DNA]</scope>
    <source>
        <strain evidence="2 3">DSM 100204</strain>
    </source>
</reference>
<sequence length="195" mass="21472">MVRDTRFADYEGEIMSRLPCVNPADAPAPVREALQAALPLNFFRVMANAETAFPDWMRWGGTLLKDLALDPLLREIAILRVARLSDVQYEWVQHAPIARSVGATDEMVHALGRDEIEADCFSPDQRIVLQFTTEVVRDVRPSDETATALTGLLSPREVVELLMVIGQYMMIARVAAATDLEIDKPMGAGVYGAGG</sequence>
<dbReference type="Proteomes" id="UP000764837">
    <property type="component" value="Unassembled WGS sequence"/>
</dbReference>